<dbReference type="RefSeq" id="WP_109732188.1">
    <property type="nucleotide sequence ID" value="NZ_BAAACK010000009.1"/>
</dbReference>
<keyword evidence="2" id="KW-0479">Metal-binding</keyword>
<evidence type="ECO:0000259" key="5">
    <source>
        <dbReference type="PROSITE" id="PS51918"/>
    </source>
</evidence>
<dbReference type="CDD" id="cd01335">
    <property type="entry name" value="Radical_SAM"/>
    <property type="match status" value="1"/>
</dbReference>
<keyword evidence="3" id="KW-0408">Iron</keyword>
<evidence type="ECO:0000256" key="4">
    <source>
        <dbReference type="ARBA" id="ARBA00023014"/>
    </source>
</evidence>
<evidence type="ECO:0000313" key="7">
    <source>
        <dbReference type="Proteomes" id="UP000245845"/>
    </source>
</evidence>
<evidence type="ECO:0000256" key="1">
    <source>
        <dbReference type="ARBA" id="ARBA00022691"/>
    </source>
</evidence>
<dbReference type="SFLD" id="SFLDS00029">
    <property type="entry name" value="Radical_SAM"/>
    <property type="match status" value="1"/>
</dbReference>
<protein>
    <submittedName>
        <fullName evidence="6">MoaA/NifB/PqqE/SkfB family radical SAM enzyme</fullName>
    </submittedName>
</protein>
<evidence type="ECO:0000256" key="2">
    <source>
        <dbReference type="ARBA" id="ARBA00022723"/>
    </source>
</evidence>
<dbReference type="Proteomes" id="UP000245845">
    <property type="component" value="Unassembled WGS sequence"/>
</dbReference>
<evidence type="ECO:0000313" key="6">
    <source>
        <dbReference type="EMBL" id="PWJ28276.1"/>
    </source>
</evidence>
<name>A0A2Y9BGU3_9FIRM</name>
<dbReference type="SFLD" id="SFLDG01067">
    <property type="entry name" value="SPASM/twitch_domain_containing"/>
    <property type="match status" value="1"/>
</dbReference>
<dbReference type="InterPro" id="IPR058240">
    <property type="entry name" value="rSAM_sf"/>
</dbReference>
<dbReference type="GO" id="GO:0003824">
    <property type="term" value="F:catalytic activity"/>
    <property type="evidence" value="ECO:0007669"/>
    <property type="project" value="InterPro"/>
</dbReference>
<dbReference type="InterPro" id="IPR007197">
    <property type="entry name" value="rSAM"/>
</dbReference>
<dbReference type="CDD" id="cd21128">
    <property type="entry name" value="SPASM_rSAM"/>
    <property type="match status" value="1"/>
</dbReference>
<dbReference type="SUPFAM" id="SSF102114">
    <property type="entry name" value="Radical SAM enzymes"/>
    <property type="match status" value="1"/>
</dbReference>
<dbReference type="InterPro" id="IPR013785">
    <property type="entry name" value="Aldolase_TIM"/>
</dbReference>
<dbReference type="GO" id="GO:0046872">
    <property type="term" value="F:metal ion binding"/>
    <property type="evidence" value="ECO:0007669"/>
    <property type="project" value="UniProtKB-KW"/>
</dbReference>
<dbReference type="Pfam" id="PF04055">
    <property type="entry name" value="Radical_SAM"/>
    <property type="match status" value="1"/>
</dbReference>
<dbReference type="PANTHER" id="PTHR43524:SF1">
    <property type="entry name" value="RADICAL SAM SUPERFAMILY PROTEIN"/>
    <property type="match status" value="1"/>
</dbReference>
<keyword evidence="7" id="KW-1185">Reference proteome</keyword>
<sequence>MQSFQLEEYLSRGTDRIIKGILKASLSNPGESAFMIQYSKAAKEARELRREAEARGEHIPPFLIASITSQCNLHCKGCYARANESCGEFERNGQLDKEQWGDIFSQAEELGIGFILLAGGEPLVRRDVIETAARHKRILFPVFTNGTLMDQDYVKLFSDHRNLIPVFSMEGNQQRTDDRRGAGVYHTLMGTMECMREKGILFGTSITVTKENLDEVTSDEFTCRLAGAGCKAVVYVEYVPADPMTQGLAPDEEDRARMEQRLRKLREKKQAMLYISFPGDEKASGGCLAAGRGFFHINANGGAEPCPFSPFSDTSLKETRLREALKSRLFVKLRDGEFLTGEHSGGCVLFGQEKAVRALVSESERDA</sequence>
<dbReference type="Gene3D" id="3.20.20.70">
    <property type="entry name" value="Aldolase class I"/>
    <property type="match status" value="1"/>
</dbReference>
<dbReference type="PROSITE" id="PS51918">
    <property type="entry name" value="RADICAL_SAM"/>
    <property type="match status" value="1"/>
</dbReference>
<dbReference type="GO" id="GO:0051536">
    <property type="term" value="F:iron-sulfur cluster binding"/>
    <property type="evidence" value="ECO:0007669"/>
    <property type="project" value="UniProtKB-KW"/>
</dbReference>
<keyword evidence="1" id="KW-0949">S-adenosyl-L-methionine</keyword>
<dbReference type="PANTHER" id="PTHR43524">
    <property type="entry name" value="RADICAL SAM SUPERFAMILY PROTEIN"/>
    <property type="match status" value="1"/>
</dbReference>
<dbReference type="AlphaFoldDB" id="A0A2Y9BGU3"/>
<reference evidence="6 7" key="1">
    <citation type="submission" date="2018-05" db="EMBL/GenBank/DDBJ databases">
        <title>The Hungate 1000. A catalogue of reference genomes from the rumen microbiome.</title>
        <authorList>
            <person name="Kelly W."/>
        </authorList>
    </citation>
    <scope>NUCLEOTIDE SEQUENCE [LARGE SCALE GENOMIC DNA]</scope>
    <source>
        <strain evidence="6 7">NLAE-zl-C242</strain>
    </source>
</reference>
<feature type="domain" description="Radical SAM core" evidence="5">
    <location>
        <begin position="57"/>
        <end position="278"/>
    </location>
</feature>
<keyword evidence="4" id="KW-0411">Iron-sulfur</keyword>
<evidence type="ECO:0000256" key="3">
    <source>
        <dbReference type="ARBA" id="ARBA00023004"/>
    </source>
</evidence>
<proteinExistence type="predicted"/>
<organism evidence="6 7">
    <name type="scientific">Faecalicatena orotica</name>
    <dbReference type="NCBI Taxonomy" id="1544"/>
    <lineage>
        <taxon>Bacteria</taxon>
        <taxon>Bacillati</taxon>
        <taxon>Bacillota</taxon>
        <taxon>Clostridia</taxon>
        <taxon>Lachnospirales</taxon>
        <taxon>Lachnospiraceae</taxon>
        <taxon>Faecalicatena</taxon>
    </lineage>
</organism>
<gene>
    <name evidence="6" type="ORF">A8806_109156</name>
</gene>
<accession>A0A2Y9BGU3</accession>
<comment type="caution">
    <text evidence="6">The sequence shown here is derived from an EMBL/GenBank/DDBJ whole genome shotgun (WGS) entry which is preliminary data.</text>
</comment>
<dbReference type="EMBL" id="QGDL01000009">
    <property type="protein sequence ID" value="PWJ28276.1"/>
    <property type="molecule type" value="Genomic_DNA"/>
</dbReference>
<dbReference type="OrthoDB" id="9782387at2"/>